<proteinExistence type="predicted"/>
<evidence type="ECO:0000256" key="5">
    <source>
        <dbReference type="ARBA" id="ARBA00023136"/>
    </source>
</evidence>
<dbReference type="PANTHER" id="PTHR30250">
    <property type="entry name" value="PST FAMILY PREDICTED COLANIC ACID TRANSPORTER"/>
    <property type="match status" value="1"/>
</dbReference>
<gene>
    <name evidence="7" type="ORF">BUZ14_12885</name>
</gene>
<feature type="transmembrane region" description="Helical" evidence="6">
    <location>
        <begin position="85"/>
        <end position="107"/>
    </location>
</feature>
<dbReference type="Proteomes" id="UP000265541">
    <property type="component" value="Unassembled WGS sequence"/>
</dbReference>
<feature type="transmembrane region" description="Helical" evidence="6">
    <location>
        <begin position="400"/>
        <end position="421"/>
    </location>
</feature>
<organism evidence="7 8">
    <name type="scientific">Staphylococcus gallinarum</name>
    <dbReference type="NCBI Taxonomy" id="1293"/>
    <lineage>
        <taxon>Bacteria</taxon>
        <taxon>Bacillati</taxon>
        <taxon>Bacillota</taxon>
        <taxon>Bacilli</taxon>
        <taxon>Bacillales</taxon>
        <taxon>Staphylococcaceae</taxon>
        <taxon>Staphylococcus</taxon>
    </lineage>
</organism>
<feature type="transmembrane region" description="Helical" evidence="6">
    <location>
        <begin position="433"/>
        <end position="455"/>
    </location>
</feature>
<sequence length="510" mass="56309">MKHHETQPTAFNGVVVLTVALIVVKVLSAIYRIPYQNILGDEGLYAYQQIYPIVALGVILTMNAIPSAVTQTFGSSGKDNQYARVGFVLQLVSSIFFIILLISAKWIAALMGDVQLTPMLRAASFSYLFVGLLGVLRGYYQAQHEMNIPALSQVIEQVIRVSIIMIAVLLYLLQHWTIYQAGTLAIAGSAAGFLVSSIFLMQKRPFKVISPGANIAWKQLSIAIVVFAVSQLIVIVWQVVDSFTVLHALMHTGLEFRDAATQKGIYDRGASFIQMGLIVTTTFSFVLIPLLTEAIKKRQHVLINRYANASIKITVLISVAAGIGLINLLPLMNSVFFKYDSLTGTLAIYMLTVICVSLIMIDIALLQVRQQVRPVFIAFSIGIICKALLNILLIPKLLMLGGSVSTILSLIVFVILLHYQILKYYKFQSMTQFVLKLIATMVLLTIGVQCTLFVIPTTSRVGGLIELLIAAMVGVGVIVMAIVQMQLLSYRELKHLPFGDKLYHMKRGKH</sequence>
<dbReference type="CDD" id="cd13124">
    <property type="entry name" value="MATE_SpoVB_like"/>
    <property type="match status" value="1"/>
</dbReference>
<accession>A0A3A0VGD3</accession>
<dbReference type="InterPro" id="IPR050833">
    <property type="entry name" value="Poly_Biosynth_Transport"/>
</dbReference>
<feature type="transmembrane region" description="Helical" evidence="6">
    <location>
        <begin position="348"/>
        <end position="368"/>
    </location>
</feature>
<keyword evidence="3 6" id="KW-0812">Transmembrane</keyword>
<keyword evidence="4 6" id="KW-1133">Transmembrane helix</keyword>
<reference evidence="7 8" key="1">
    <citation type="journal article" date="2016" name="Front. Microbiol.">
        <title>Comprehensive Phylogenetic Analysis of Bovine Non-aureus Staphylococci Species Based on Whole-Genome Sequencing.</title>
        <authorList>
            <person name="Naushad S."/>
            <person name="Barkema H.W."/>
            <person name="Luby C."/>
            <person name="Condas L.A."/>
            <person name="Nobrega D.B."/>
            <person name="Carson D.A."/>
            <person name="De Buck J."/>
        </authorList>
    </citation>
    <scope>NUCLEOTIDE SEQUENCE [LARGE SCALE GENOMIC DNA]</scope>
    <source>
        <strain evidence="7 8">SNUC 4781</strain>
    </source>
</reference>
<feature type="transmembrane region" description="Helical" evidence="6">
    <location>
        <begin position="313"/>
        <end position="336"/>
    </location>
</feature>
<dbReference type="GO" id="GO:0005886">
    <property type="term" value="C:plasma membrane"/>
    <property type="evidence" value="ECO:0007669"/>
    <property type="project" value="UniProtKB-SubCell"/>
</dbReference>
<evidence type="ECO:0000313" key="7">
    <source>
        <dbReference type="EMBL" id="RIP32690.1"/>
    </source>
</evidence>
<dbReference type="AlphaFoldDB" id="A0A3A0VGD3"/>
<evidence type="ECO:0000256" key="4">
    <source>
        <dbReference type="ARBA" id="ARBA00022989"/>
    </source>
</evidence>
<dbReference type="EMBL" id="QYJN01000009">
    <property type="protein sequence ID" value="RIP32690.1"/>
    <property type="molecule type" value="Genomic_DNA"/>
</dbReference>
<evidence type="ECO:0000256" key="6">
    <source>
        <dbReference type="SAM" id="Phobius"/>
    </source>
</evidence>
<dbReference type="InterPro" id="IPR024923">
    <property type="entry name" value="PG_synth_SpoVB"/>
</dbReference>
<dbReference type="PANTHER" id="PTHR30250:SF29">
    <property type="entry name" value="POLYSACCHARIDE BIOSYNTHESIS PROTEIN C-TERMINAL DOMAIN-CONTAINING PROTEIN"/>
    <property type="match status" value="1"/>
</dbReference>
<dbReference type="Pfam" id="PF01943">
    <property type="entry name" value="Polysacc_synt"/>
    <property type="match status" value="1"/>
</dbReference>
<dbReference type="InterPro" id="IPR002797">
    <property type="entry name" value="Polysacc_synth"/>
</dbReference>
<evidence type="ECO:0000256" key="1">
    <source>
        <dbReference type="ARBA" id="ARBA00004651"/>
    </source>
</evidence>
<keyword evidence="5 6" id="KW-0472">Membrane</keyword>
<evidence type="ECO:0000256" key="3">
    <source>
        <dbReference type="ARBA" id="ARBA00022692"/>
    </source>
</evidence>
<feature type="transmembrane region" description="Helical" evidence="6">
    <location>
        <begin position="461"/>
        <end position="483"/>
    </location>
</feature>
<dbReference type="OrthoDB" id="9775950at2"/>
<name>A0A3A0VGD3_STAGA</name>
<comment type="subcellular location">
    <subcellularLocation>
        <location evidence="1">Cell membrane</location>
        <topology evidence="1">Multi-pass membrane protein</topology>
    </subcellularLocation>
</comment>
<feature type="transmembrane region" description="Helical" evidence="6">
    <location>
        <begin position="272"/>
        <end position="292"/>
    </location>
</feature>
<feature type="transmembrane region" description="Helical" evidence="6">
    <location>
        <begin position="178"/>
        <end position="200"/>
    </location>
</feature>
<comment type="caution">
    <text evidence="7">The sequence shown here is derived from an EMBL/GenBank/DDBJ whole genome shotgun (WGS) entry which is preliminary data.</text>
</comment>
<feature type="transmembrane region" description="Helical" evidence="6">
    <location>
        <begin position="375"/>
        <end position="394"/>
    </location>
</feature>
<protein>
    <submittedName>
        <fullName evidence="7">Polysaccharide biosynthesis protein</fullName>
    </submittedName>
</protein>
<keyword evidence="2" id="KW-1003">Cell membrane</keyword>
<feature type="transmembrane region" description="Helical" evidence="6">
    <location>
        <begin position="151"/>
        <end position="172"/>
    </location>
</feature>
<feature type="transmembrane region" description="Helical" evidence="6">
    <location>
        <begin position="220"/>
        <end position="240"/>
    </location>
</feature>
<evidence type="ECO:0000313" key="8">
    <source>
        <dbReference type="Proteomes" id="UP000265541"/>
    </source>
</evidence>
<feature type="transmembrane region" description="Helical" evidence="6">
    <location>
        <begin position="119"/>
        <end position="139"/>
    </location>
</feature>
<feature type="transmembrane region" description="Helical" evidence="6">
    <location>
        <begin position="12"/>
        <end position="33"/>
    </location>
</feature>
<feature type="transmembrane region" description="Helical" evidence="6">
    <location>
        <begin position="45"/>
        <end position="65"/>
    </location>
</feature>
<evidence type="ECO:0000256" key="2">
    <source>
        <dbReference type="ARBA" id="ARBA00022475"/>
    </source>
</evidence>